<keyword evidence="5" id="KW-0479">Metal-binding</keyword>
<dbReference type="GO" id="GO:0006260">
    <property type="term" value="P:DNA replication"/>
    <property type="evidence" value="ECO:0007669"/>
    <property type="project" value="UniProtKB-KW"/>
</dbReference>
<evidence type="ECO:0000256" key="1">
    <source>
        <dbReference type="ARBA" id="ARBA00001946"/>
    </source>
</evidence>
<dbReference type="InterPro" id="IPR015797">
    <property type="entry name" value="NUDIX_hydrolase-like_dom_sf"/>
</dbReference>
<comment type="caution">
    <text evidence="14">The sequence shown here is derived from an EMBL/GenBank/DDBJ whole genome shotgun (WGS) entry which is preliminary data.</text>
</comment>
<evidence type="ECO:0000313" key="14">
    <source>
        <dbReference type="EMBL" id="MBB4742219.1"/>
    </source>
</evidence>
<dbReference type="GO" id="GO:0008413">
    <property type="term" value="F:8-oxo-7,8-dihydroguanosine triphosphate pyrophosphatase activity"/>
    <property type="evidence" value="ECO:0007669"/>
    <property type="project" value="TreeGrafter"/>
</dbReference>
<dbReference type="PROSITE" id="PS51462">
    <property type="entry name" value="NUDIX"/>
    <property type="match status" value="1"/>
</dbReference>
<dbReference type="RefSeq" id="WP_185042620.1">
    <property type="nucleotide sequence ID" value="NZ_BAABFG010000005.1"/>
</dbReference>
<comment type="similarity">
    <text evidence="2 12">Belongs to the Nudix hydrolase family.</text>
</comment>
<evidence type="ECO:0000256" key="11">
    <source>
        <dbReference type="ARBA" id="ARBA00038905"/>
    </source>
</evidence>
<name>A0A7W7M9P5_9ACTN</name>
<dbReference type="AlphaFoldDB" id="A0A7W7M9P5"/>
<dbReference type="PANTHER" id="PTHR47707:SF1">
    <property type="entry name" value="NUDIX HYDROLASE FAMILY PROTEIN"/>
    <property type="match status" value="1"/>
</dbReference>
<dbReference type="PRINTS" id="PR00502">
    <property type="entry name" value="NUDIXFAMILY"/>
</dbReference>
<dbReference type="EC" id="3.6.1.55" evidence="11"/>
<dbReference type="GO" id="GO:0044716">
    <property type="term" value="F:8-oxo-GDP phosphatase activity"/>
    <property type="evidence" value="ECO:0007669"/>
    <property type="project" value="TreeGrafter"/>
</dbReference>
<keyword evidence="7 12" id="KW-0378">Hydrolase</keyword>
<keyword evidence="6" id="KW-0227">DNA damage</keyword>
<keyword evidence="4" id="KW-0235">DNA replication</keyword>
<sequence>MSISAHHEDRAHIVAALLRDGDRILLCHRSPQRRWYPDVWDLPGGHVEPGELPGAALAREIGEEVGIEIPPPPGPPMREIHGPTYDMQVWLVDTWTGVPVNVAPEEHDAIGWFTADELDGLALAHDGYLAMFTEVLAAR</sequence>
<dbReference type="GO" id="GO:0006281">
    <property type="term" value="P:DNA repair"/>
    <property type="evidence" value="ECO:0007669"/>
    <property type="project" value="UniProtKB-KW"/>
</dbReference>
<evidence type="ECO:0000256" key="4">
    <source>
        <dbReference type="ARBA" id="ARBA00022705"/>
    </source>
</evidence>
<evidence type="ECO:0000256" key="10">
    <source>
        <dbReference type="ARBA" id="ARBA00035861"/>
    </source>
</evidence>
<feature type="domain" description="Nudix hydrolase" evidence="13">
    <location>
        <begin position="8"/>
        <end position="137"/>
    </location>
</feature>
<keyword evidence="9" id="KW-0234">DNA repair</keyword>
<dbReference type="GO" id="GO:0044715">
    <property type="term" value="F:8-oxo-dGDP phosphatase activity"/>
    <property type="evidence" value="ECO:0007669"/>
    <property type="project" value="TreeGrafter"/>
</dbReference>
<protein>
    <recommendedName>
        <fullName evidence="11">8-oxo-dGTP diphosphatase</fullName>
        <ecNumber evidence="11">3.6.1.55</ecNumber>
    </recommendedName>
</protein>
<gene>
    <name evidence="14" type="ORF">BJY16_005678</name>
</gene>
<dbReference type="InterPro" id="IPR020476">
    <property type="entry name" value="Nudix_hydrolase"/>
</dbReference>
<evidence type="ECO:0000256" key="6">
    <source>
        <dbReference type="ARBA" id="ARBA00022763"/>
    </source>
</evidence>
<dbReference type="GO" id="GO:0035539">
    <property type="term" value="F:8-oxo-7,8-dihydrodeoxyguanosine triphosphate pyrophosphatase activity"/>
    <property type="evidence" value="ECO:0007669"/>
    <property type="project" value="UniProtKB-EC"/>
</dbReference>
<dbReference type="Gene3D" id="3.90.79.10">
    <property type="entry name" value="Nucleoside Triphosphate Pyrophosphohydrolase"/>
    <property type="match status" value="1"/>
</dbReference>
<dbReference type="InterPro" id="IPR020084">
    <property type="entry name" value="NUDIX_hydrolase_CS"/>
</dbReference>
<dbReference type="PROSITE" id="PS00893">
    <property type="entry name" value="NUDIX_BOX"/>
    <property type="match status" value="1"/>
</dbReference>
<proteinExistence type="inferred from homology"/>
<evidence type="ECO:0000256" key="7">
    <source>
        <dbReference type="ARBA" id="ARBA00022801"/>
    </source>
</evidence>
<evidence type="ECO:0000313" key="15">
    <source>
        <dbReference type="Proteomes" id="UP000546162"/>
    </source>
</evidence>
<dbReference type="SUPFAM" id="SSF55811">
    <property type="entry name" value="Nudix"/>
    <property type="match status" value="1"/>
</dbReference>
<dbReference type="InterPro" id="IPR047127">
    <property type="entry name" value="MutT-like"/>
</dbReference>
<evidence type="ECO:0000256" key="8">
    <source>
        <dbReference type="ARBA" id="ARBA00022842"/>
    </source>
</evidence>
<keyword evidence="3" id="KW-0515">Mutator protein</keyword>
<evidence type="ECO:0000256" key="3">
    <source>
        <dbReference type="ARBA" id="ARBA00022457"/>
    </source>
</evidence>
<keyword evidence="8" id="KW-0460">Magnesium</keyword>
<comment type="cofactor">
    <cofactor evidence="1">
        <name>Mg(2+)</name>
        <dbReference type="ChEBI" id="CHEBI:18420"/>
    </cofactor>
</comment>
<dbReference type="Proteomes" id="UP000546162">
    <property type="component" value="Unassembled WGS sequence"/>
</dbReference>
<evidence type="ECO:0000256" key="12">
    <source>
        <dbReference type="RuleBase" id="RU003476"/>
    </source>
</evidence>
<evidence type="ECO:0000256" key="2">
    <source>
        <dbReference type="ARBA" id="ARBA00005582"/>
    </source>
</evidence>
<dbReference type="Pfam" id="PF00293">
    <property type="entry name" value="NUDIX"/>
    <property type="match status" value="1"/>
</dbReference>
<dbReference type="PANTHER" id="PTHR47707">
    <property type="entry name" value="8-OXO-DGTP DIPHOSPHATASE"/>
    <property type="match status" value="1"/>
</dbReference>
<evidence type="ECO:0000256" key="5">
    <source>
        <dbReference type="ARBA" id="ARBA00022723"/>
    </source>
</evidence>
<accession>A0A7W7M9P5</accession>
<dbReference type="InterPro" id="IPR000086">
    <property type="entry name" value="NUDIX_hydrolase_dom"/>
</dbReference>
<comment type="catalytic activity">
    <reaction evidence="10">
        <text>8-oxo-dGTP + H2O = 8-oxo-dGMP + diphosphate + H(+)</text>
        <dbReference type="Rhea" id="RHEA:31575"/>
        <dbReference type="ChEBI" id="CHEBI:15377"/>
        <dbReference type="ChEBI" id="CHEBI:15378"/>
        <dbReference type="ChEBI" id="CHEBI:33019"/>
        <dbReference type="ChEBI" id="CHEBI:63224"/>
        <dbReference type="ChEBI" id="CHEBI:77896"/>
        <dbReference type="EC" id="3.6.1.55"/>
    </reaction>
</comment>
<evidence type="ECO:0000259" key="13">
    <source>
        <dbReference type="PROSITE" id="PS51462"/>
    </source>
</evidence>
<keyword evidence="15" id="KW-1185">Reference proteome</keyword>
<reference evidence="14 15" key="1">
    <citation type="submission" date="2020-08" db="EMBL/GenBank/DDBJ databases">
        <title>Sequencing the genomes of 1000 actinobacteria strains.</title>
        <authorList>
            <person name="Klenk H.-P."/>
        </authorList>
    </citation>
    <scope>NUCLEOTIDE SEQUENCE [LARGE SCALE GENOMIC DNA]</scope>
    <source>
        <strain evidence="14 15">DSM 45809</strain>
    </source>
</reference>
<dbReference type="EMBL" id="JACHNB010000001">
    <property type="protein sequence ID" value="MBB4742219.1"/>
    <property type="molecule type" value="Genomic_DNA"/>
</dbReference>
<dbReference type="GO" id="GO:0046872">
    <property type="term" value="F:metal ion binding"/>
    <property type="evidence" value="ECO:0007669"/>
    <property type="project" value="UniProtKB-KW"/>
</dbReference>
<evidence type="ECO:0000256" key="9">
    <source>
        <dbReference type="ARBA" id="ARBA00023204"/>
    </source>
</evidence>
<organism evidence="14 15">
    <name type="scientific">Actinoplanes octamycinicus</name>
    <dbReference type="NCBI Taxonomy" id="135948"/>
    <lineage>
        <taxon>Bacteria</taxon>
        <taxon>Bacillati</taxon>
        <taxon>Actinomycetota</taxon>
        <taxon>Actinomycetes</taxon>
        <taxon>Micromonosporales</taxon>
        <taxon>Micromonosporaceae</taxon>
        <taxon>Actinoplanes</taxon>
    </lineage>
</organism>